<gene>
    <name evidence="1" type="ORF">F2Z80_16340</name>
</gene>
<proteinExistence type="predicted"/>
<dbReference type="EMBL" id="VXDD01000003">
    <property type="protein sequence ID" value="KAB0300694.1"/>
    <property type="molecule type" value="Genomic_DNA"/>
</dbReference>
<accession>A0A5N3S1J4</accession>
<dbReference type="Proteomes" id="UP000326687">
    <property type="component" value="Unassembled WGS sequence"/>
</dbReference>
<evidence type="ECO:0008006" key="3">
    <source>
        <dbReference type="Google" id="ProtNLM"/>
    </source>
</evidence>
<evidence type="ECO:0000313" key="2">
    <source>
        <dbReference type="Proteomes" id="UP000326687"/>
    </source>
</evidence>
<evidence type="ECO:0000313" key="1">
    <source>
        <dbReference type="EMBL" id="KAB0300694.1"/>
    </source>
</evidence>
<protein>
    <recommendedName>
        <fullName evidence="3">pEK499-p136 HEPN domain-containing protein</fullName>
    </recommendedName>
</protein>
<sequence>MLDRKIAADLYLDLLVPWETKIKPLDPKGNFDLRAKAFIEFKRTNDLQFKVEKTGADSDLAISGLLACEPKAEQILIVAKGDNSGARSLWRHARNSVAHSHVDKVKIKNKYFIVFSASNKNKKLLYARIQASKLKEFIAAMKSTVKNV</sequence>
<organism evidence="1 2">
    <name type="scientific">Vibrio fortis</name>
    <dbReference type="NCBI Taxonomy" id="212667"/>
    <lineage>
        <taxon>Bacteria</taxon>
        <taxon>Pseudomonadati</taxon>
        <taxon>Pseudomonadota</taxon>
        <taxon>Gammaproteobacteria</taxon>
        <taxon>Vibrionales</taxon>
        <taxon>Vibrionaceae</taxon>
        <taxon>Vibrio</taxon>
    </lineage>
</organism>
<dbReference type="AlphaFoldDB" id="A0A5N3S1J4"/>
<dbReference type="RefSeq" id="WP_150896428.1">
    <property type="nucleotide sequence ID" value="NZ_VXDD01000003.1"/>
</dbReference>
<name>A0A5N3S1J4_9VIBR</name>
<comment type="caution">
    <text evidence="1">The sequence shown here is derived from an EMBL/GenBank/DDBJ whole genome shotgun (WGS) entry which is preliminary data.</text>
</comment>
<reference evidence="1 2" key="1">
    <citation type="submission" date="2019-09" db="EMBL/GenBank/DDBJ databases">
        <title>Vibrio Fortis S7-72.</title>
        <authorList>
            <person name="Das S.K."/>
        </authorList>
    </citation>
    <scope>NUCLEOTIDE SEQUENCE [LARGE SCALE GENOMIC DNA]</scope>
    <source>
        <strain evidence="1 2">S7-72</strain>
    </source>
</reference>